<reference evidence="1" key="1">
    <citation type="journal article" date="2015" name="Nature">
        <title>Complex archaea that bridge the gap between prokaryotes and eukaryotes.</title>
        <authorList>
            <person name="Spang A."/>
            <person name="Saw J.H."/>
            <person name="Jorgensen S.L."/>
            <person name="Zaremba-Niedzwiedzka K."/>
            <person name="Martijn J."/>
            <person name="Lind A.E."/>
            <person name="van Eijk R."/>
            <person name="Schleper C."/>
            <person name="Guy L."/>
            <person name="Ettema T.J."/>
        </authorList>
    </citation>
    <scope>NUCLEOTIDE SEQUENCE</scope>
</reference>
<gene>
    <name evidence="1" type="ORF">LCGC14_1987340</name>
</gene>
<dbReference type="AlphaFoldDB" id="A0A0F9FV46"/>
<protein>
    <submittedName>
        <fullName evidence="1">Uncharacterized protein</fullName>
    </submittedName>
</protein>
<dbReference type="EMBL" id="LAZR01022345">
    <property type="protein sequence ID" value="KKL82181.1"/>
    <property type="molecule type" value="Genomic_DNA"/>
</dbReference>
<accession>A0A0F9FV46</accession>
<comment type="caution">
    <text evidence="1">The sequence shown here is derived from an EMBL/GenBank/DDBJ whole genome shotgun (WGS) entry which is preliminary data.</text>
</comment>
<name>A0A0F9FV46_9ZZZZ</name>
<evidence type="ECO:0000313" key="1">
    <source>
        <dbReference type="EMBL" id="KKL82181.1"/>
    </source>
</evidence>
<organism evidence="1">
    <name type="scientific">marine sediment metagenome</name>
    <dbReference type="NCBI Taxonomy" id="412755"/>
    <lineage>
        <taxon>unclassified sequences</taxon>
        <taxon>metagenomes</taxon>
        <taxon>ecological metagenomes</taxon>
    </lineage>
</organism>
<proteinExistence type="predicted"/>
<sequence>MIFRKELRRRQASIFWNFISIEQAYVNRINRFNNKERVEWKHDNIYYSWSFGVVRNELESAYVYLNSLNKLVNMQEQVNKGTTKNYQDYRELAKEALGLTDKSIKQTERLLEK</sequence>